<keyword evidence="3" id="KW-1185">Reference proteome</keyword>
<dbReference type="PROSITE" id="PS51502">
    <property type="entry name" value="S_R_A_B_BARREL"/>
    <property type="match status" value="1"/>
</dbReference>
<name>A0A0B8NWR4_9VIBR</name>
<dbReference type="Pfam" id="PF07876">
    <property type="entry name" value="Dabb"/>
    <property type="match status" value="1"/>
</dbReference>
<organism evidence="2 3">
    <name type="scientific">Vibrio ishigakensis</name>
    <dbReference type="NCBI Taxonomy" id="1481914"/>
    <lineage>
        <taxon>Bacteria</taxon>
        <taxon>Pseudomonadati</taxon>
        <taxon>Pseudomonadota</taxon>
        <taxon>Gammaproteobacteria</taxon>
        <taxon>Vibrionales</taxon>
        <taxon>Vibrionaceae</taxon>
        <taxon>Vibrio</taxon>
    </lineage>
</organism>
<reference evidence="2 3" key="2">
    <citation type="submission" date="2015-01" db="EMBL/GenBank/DDBJ databases">
        <authorList>
            <consortium name="NBRP consortium"/>
            <person name="Sawabe T."/>
            <person name="Meirelles P."/>
            <person name="Feng G."/>
            <person name="Sayaka M."/>
            <person name="Hattori M."/>
            <person name="Ohkuma M."/>
        </authorList>
    </citation>
    <scope>NUCLEOTIDE SEQUENCE [LARGE SCALE GENOMIC DNA]</scope>
    <source>
        <strain evidence="3">JCM 19231</strain>
    </source>
</reference>
<dbReference type="Gene3D" id="3.30.70.100">
    <property type="match status" value="1"/>
</dbReference>
<gene>
    <name evidence="2" type="ORF">JCM19231_5317</name>
</gene>
<dbReference type="SMART" id="SM00886">
    <property type="entry name" value="Dabb"/>
    <property type="match status" value="1"/>
</dbReference>
<dbReference type="Proteomes" id="UP000031671">
    <property type="component" value="Unassembled WGS sequence"/>
</dbReference>
<dbReference type="AlphaFoldDB" id="A0A0B8NWR4"/>
<sequence>MTIQHYVLFKLNDSVPSDEVARGMLPFVAKLSGIPGVLSATFSQNGFQRDGNFDLMLQVSLQDKSALETYIAHPIHKRFSAQIQPFIETKVKFDRVMG</sequence>
<evidence type="ECO:0000259" key="1">
    <source>
        <dbReference type="PROSITE" id="PS51502"/>
    </source>
</evidence>
<evidence type="ECO:0000313" key="3">
    <source>
        <dbReference type="Proteomes" id="UP000031671"/>
    </source>
</evidence>
<dbReference type="RefSeq" id="WP_261837150.1">
    <property type="nucleotide sequence ID" value="NZ_AP024882.1"/>
</dbReference>
<protein>
    <recommendedName>
        <fullName evidence="1">Stress-response A/B barrel domain-containing protein</fullName>
    </recommendedName>
</protein>
<dbReference type="InterPro" id="IPR011008">
    <property type="entry name" value="Dimeric_a/b-barrel"/>
</dbReference>
<dbReference type="SUPFAM" id="SSF54909">
    <property type="entry name" value="Dimeric alpha+beta barrel"/>
    <property type="match status" value="1"/>
</dbReference>
<feature type="domain" description="Stress-response A/B barrel" evidence="1">
    <location>
        <begin position="3"/>
        <end position="95"/>
    </location>
</feature>
<accession>A0A0B8NWR4</accession>
<dbReference type="InterPro" id="IPR013097">
    <property type="entry name" value="Dabb"/>
</dbReference>
<dbReference type="EMBL" id="BBRZ01000015">
    <property type="protein sequence ID" value="GAM55543.1"/>
    <property type="molecule type" value="Genomic_DNA"/>
</dbReference>
<comment type="caution">
    <text evidence="2">The sequence shown here is derived from an EMBL/GenBank/DDBJ whole genome shotgun (WGS) entry which is preliminary data.</text>
</comment>
<evidence type="ECO:0000313" key="2">
    <source>
        <dbReference type="EMBL" id="GAM55543.1"/>
    </source>
</evidence>
<reference evidence="2 3" key="1">
    <citation type="submission" date="2015-01" db="EMBL/GenBank/DDBJ databases">
        <title>Vibrio sp. C1 JCM 19231 whole genome shotgun sequence.</title>
        <authorList>
            <person name="Sawabe T."/>
            <person name="Meirelles P."/>
            <person name="Feng G."/>
            <person name="Sayaka M."/>
            <person name="Hattori M."/>
            <person name="Ohkuma M."/>
        </authorList>
    </citation>
    <scope>NUCLEOTIDE SEQUENCE [LARGE SCALE GENOMIC DNA]</scope>
    <source>
        <strain evidence="3">JCM 19231</strain>
    </source>
</reference>
<proteinExistence type="predicted"/>